<comment type="subcellular location">
    <subcellularLocation>
        <location evidence="1">Cell membrane</location>
        <topology evidence="1">Lipid-anchor</topology>
        <orientation evidence="1">Cytoplasmic side</orientation>
    </subcellularLocation>
</comment>
<evidence type="ECO:0000313" key="6">
    <source>
        <dbReference type="Proteomes" id="UP000284706"/>
    </source>
</evidence>
<evidence type="ECO:0000256" key="4">
    <source>
        <dbReference type="SAM" id="MobiDB-lite"/>
    </source>
</evidence>
<gene>
    <name evidence="5" type="ORF">CVT26_001219</name>
</gene>
<dbReference type="AlphaFoldDB" id="A0A409YLM0"/>
<dbReference type="GO" id="GO:0007165">
    <property type="term" value="P:signal transduction"/>
    <property type="evidence" value="ECO:0007669"/>
    <property type="project" value="InterPro"/>
</dbReference>
<accession>A0A409YLM0</accession>
<dbReference type="Proteomes" id="UP000284706">
    <property type="component" value="Unassembled WGS sequence"/>
</dbReference>
<evidence type="ECO:0000256" key="3">
    <source>
        <dbReference type="ARBA" id="ARBA00023134"/>
    </source>
</evidence>
<evidence type="ECO:0000313" key="5">
    <source>
        <dbReference type="EMBL" id="PPR03967.1"/>
    </source>
</evidence>
<proteinExistence type="predicted"/>
<comment type="caution">
    <text evidence="5">The sequence shown here is derived from an EMBL/GenBank/DDBJ whole genome shotgun (WGS) entry which is preliminary data.</text>
</comment>
<feature type="compositionally biased region" description="Pro residues" evidence="4">
    <location>
        <begin position="45"/>
        <end position="63"/>
    </location>
</feature>
<dbReference type="InterPro" id="IPR020849">
    <property type="entry name" value="Small_GTPase_Ras-type"/>
</dbReference>
<dbReference type="OrthoDB" id="265044at2759"/>
<dbReference type="InterPro" id="IPR001806">
    <property type="entry name" value="Small_GTPase"/>
</dbReference>
<reference evidence="5 6" key="1">
    <citation type="journal article" date="2018" name="Evol. Lett.">
        <title>Horizontal gene cluster transfer increased hallucinogenic mushroom diversity.</title>
        <authorList>
            <person name="Reynolds H.T."/>
            <person name="Vijayakumar V."/>
            <person name="Gluck-Thaler E."/>
            <person name="Korotkin H.B."/>
            <person name="Matheny P.B."/>
            <person name="Slot J.C."/>
        </authorList>
    </citation>
    <scope>NUCLEOTIDE SEQUENCE [LARGE SCALE GENOMIC DNA]</scope>
    <source>
        <strain evidence="5 6">SRW20</strain>
    </source>
</reference>
<evidence type="ECO:0000256" key="1">
    <source>
        <dbReference type="ARBA" id="ARBA00004342"/>
    </source>
</evidence>
<keyword evidence="6" id="KW-1185">Reference proteome</keyword>
<keyword evidence="3" id="KW-0342">GTP-binding</keyword>
<organism evidence="5 6">
    <name type="scientific">Gymnopilus dilepis</name>
    <dbReference type="NCBI Taxonomy" id="231916"/>
    <lineage>
        <taxon>Eukaryota</taxon>
        <taxon>Fungi</taxon>
        <taxon>Dikarya</taxon>
        <taxon>Basidiomycota</taxon>
        <taxon>Agaricomycotina</taxon>
        <taxon>Agaricomycetes</taxon>
        <taxon>Agaricomycetidae</taxon>
        <taxon>Agaricales</taxon>
        <taxon>Agaricineae</taxon>
        <taxon>Hymenogastraceae</taxon>
        <taxon>Gymnopilus</taxon>
    </lineage>
</organism>
<dbReference type="GO" id="GO:0005886">
    <property type="term" value="C:plasma membrane"/>
    <property type="evidence" value="ECO:0007669"/>
    <property type="project" value="UniProtKB-SubCell"/>
</dbReference>
<dbReference type="STRING" id="231916.A0A409YLM0"/>
<dbReference type="InParanoid" id="A0A409YLM0"/>
<evidence type="ECO:0000256" key="2">
    <source>
        <dbReference type="ARBA" id="ARBA00022741"/>
    </source>
</evidence>
<feature type="compositionally biased region" description="Acidic residues" evidence="4">
    <location>
        <begin position="111"/>
        <end position="126"/>
    </location>
</feature>
<dbReference type="InterPro" id="IPR027417">
    <property type="entry name" value="P-loop_NTPase"/>
</dbReference>
<feature type="compositionally biased region" description="Polar residues" evidence="4">
    <location>
        <begin position="130"/>
        <end position="145"/>
    </location>
</feature>
<feature type="compositionally biased region" description="Polar residues" evidence="4">
    <location>
        <begin position="93"/>
        <end position="107"/>
    </location>
</feature>
<dbReference type="PANTHER" id="PTHR24070">
    <property type="entry name" value="RAS, DI-RAS, AND RHEB FAMILY MEMBERS OF SMALL GTPASE SUPERFAMILY"/>
    <property type="match status" value="1"/>
</dbReference>
<dbReference type="GO" id="GO:0003924">
    <property type="term" value="F:GTPase activity"/>
    <property type="evidence" value="ECO:0007669"/>
    <property type="project" value="InterPro"/>
</dbReference>
<dbReference type="SMART" id="SM00173">
    <property type="entry name" value="RAS"/>
    <property type="match status" value="1"/>
</dbReference>
<dbReference type="SUPFAM" id="SSF52540">
    <property type="entry name" value="P-loop containing nucleoside triphosphate hydrolases"/>
    <property type="match status" value="1"/>
</dbReference>
<dbReference type="EMBL" id="NHYE01000686">
    <property type="protein sequence ID" value="PPR03967.1"/>
    <property type="molecule type" value="Genomic_DNA"/>
</dbReference>
<keyword evidence="2" id="KW-0547">Nucleotide-binding</keyword>
<dbReference type="Pfam" id="PF00071">
    <property type="entry name" value="Ras"/>
    <property type="match status" value="1"/>
</dbReference>
<dbReference type="GO" id="GO:0005525">
    <property type="term" value="F:GTP binding"/>
    <property type="evidence" value="ECO:0007669"/>
    <property type="project" value="UniProtKB-KW"/>
</dbReference>
<sequence>SRPQPAYKLQQGVRETRTQESGGSYLQFRPLAAAPVKRQRHKTPTPSPPRELPIATPTPPPSPAERFPASNAIPYEEPSTIAEAHDSPLPRSIPQTYLNRSKPSKVSQPPVEDESLFTDPESDSEDDLTHQTGSVPTTRNSMSHTKLTRGQEASPLPQLPASSLGRPSRPRLSRVPQNGDESFDMSPPREVTNTENPYKATAKKKKANRHLYLVAATHDDVNDNDPSVSKMCLLRFRIFTLFGWALNIKTMAPSRPPCHSSSIPTPIMKTFDVAVLGFHFVGKTTLLIEGPSFPQAVDENYVKHITIGQDEYNLRITDLQAGFGHPSNTPLNSILDISKVEIPLSCVLLPRTADAIVLVYARNNRLSYQYAAALGLAIQHVRRPDSLIYVVAHKCDLEETVPDRSGLSLADSLGGVFVKTTREKPAEIAALFTEVVGSLDQPAGVINGGPQGGGHLGHSRNTSYAPSCSNSCLVM</sequence>
<feature type="region of interest" description="Disordered" evidence="4">
    <location>
        <begin position="1"/>
        <end position="203"/>
    </location>
</feature>
<dbReference type="Gene3D" id="3.40.50.300">
    <property type="entry name" value="P-loop containing nucleotide triphosphate hydrolases"/>
    <property type="match status" value="1"/>
</dbReference>
<protein>
    <submittedName>
        <fullName evidence="5">Uncharacterized protein</fullName>
    </submittedName>
</protein>
<name>A0A409YLM0_9AGAR</name>
<feature type="non-terminal residue" evidence="5">
    <location>
        <position position="1"/>
    </location>
</feature>